<accession>A0A554X055</accession>
<dbReference type="OrthoDB" id="4829434at2"/>
<dbReference type="EMBL" id="VJOM01000038">
    <property type="protein sequence ID" value="TSE29227.1"/>
    <property type="molecule type" value="Genomic_DNA"/>
</dbReference>
<keyword evidence="2" id="KW-1277">Toxin-antitoxin system</keyword>
<evidence type="ECO:0000256" key="3">
    <source>
        <dbReference type="ARBA" id="ARBA00022722"/>
    </source>
</evidence>
<evidence type="ECO:0000256" key="2">
    <source>
        <dbReference type="ARBA" id="ARBA00022649"/>
    </source>
</evidence>
<keyword evidence="4" id="KW-0547">Nucleotide-binding</keyword>
<dbReference type="GO" id="GO:0004540">
    <property type="term" value="F:RNA nuclease activity"/>
    <property type="evidence" value="ECO:0007669"/>
    <property type="project" value="InterPro"/>
</dbReference>
<keyword evidence="1" id="KW-0597">Phosphoprotein</keyword>
<dbReference type="RefSeq" id="WP_043698438.1">
    <property type="nucleotide sequence ID" value="NZ_CP083911.1"/>
</dbReference>
<keyword evidence="5" id="KW-0378">Hydrolase</keyword>
<comment type="similarity">
    <text evidence="6">Belongs to the HepT RNase toxin family.</text>
</comment>
<evidence type="ECO:0000256" key="1">
    <source>
        <dbReference type="ARBA" id="ARBA00022553"/>
    </source>
</evidence>
<evidence type="ECO:0000256" key="4">
    <source>
        <dbReference type="ARBA" id="ARBA00022741"/>
    </source>
</evidence>
<dbReference type="PANTHER" id="PTHR34139:SF1">
    <property type="entry name" value="RNASE MJ1380-RELATED"/>
    <property type="match status" value="1"/>
</dbReference>
<keyword evidence="3" id="KW-0540">Nuclease</keyword>
<evidence type="ECO:0000313" key="7">
    <source>
        <dbReference type="EMBL" id="TSE29227.1"/>
    </source>
</evidence>
<keyword evidence="8" id="KW-1185">Reference proteome</keyword>
<protein>
    <recommendedName>
        <fullName evidence="9">DUF86 domain-containing protein</fullName>
    </recommendedName>
</protein>
<dbReference type="AlphaFoldDB" id="A0A554X055"/>
<dbReference type="PANTHER" id="PTHR34139">
    <property type="entry name" value="UPF0331 PROTEIN MJ0127"/>
    <property type="match status" value="1"/>
</dbReference>
<comment type="caution">
    <text evidence="7">The sequence shown here is derived from an EMBL/GenBank/DDBJ whole genome shotgun (WGS) entry which is preliminary data.</text>
</comment>
<dbReference type="GO" id="GO:0110001">
    <property type="term" value="C:toxin-antitoxin complex"/>
    <property type="evidence" value="ECO:0007669"/>
    <property type="project" value="InterPro"/>
</dbReference>
<sequence>MKPTREADLVYVMHMLECIDRITDYTADGESAFRASRLIQDAVIRNLQIMAESSQRVSETSRLCAPEIPWKAISGFRNVLVHDYLSLDIDLIWPVVARDLPALRAGLERLRDRLRTA</sequence>
<reference evidence="7 8" key="1">
    <citation type="submission" date="2019-07" db="EMBL/GenBank/DDBJ databases">
        <title>Tepidimonas taiwanensis I1-1 draft genome.</title>
        <authorList>
            <person name="Da Costa M.S."/>
            <person name="Froufe H.J.C."/>
            <person name="Egas C."/>
            <person name="Albuquerque L."/>
        </authorList>
    </citation>
    <scope>NUCLEOTIDE SEQUENCE [LARGE SCALE GENOMIC DNA]</scope>
    <source>
        <strain evidence="7 8">I1-1</strain>
    </source>
</reference>
<dbReference type="GO" id="GO:0016787">
    <property type="term" value="F:hydrolase activity"/>
    <property type="evidence" value="ECO:0007669"/>
    <property type="project" value="UniProtKB-KW"/>
</dbReference>
<dbReference type="Proteomes" id="UP000317763">
    <property type="component" value="Unassembled WGS sequence"/>
</dbReference>
<dbReference type="Pfam" id="PF01934">
    <property type="entry name" value="HepT-like"/>
    <property type="match status" value="1"/>
</dbReference>
<evidence type="ECO:0000256" key="5">
    <source>
        <dbReference type="ARBA" id="ARBA00022801"/>
    </source>
</evidence>
<dbReference type="InterPro" id="IPR051813">
    <property type="entry name" value="HepT_RNase_toxin"/>
</dbReference>
<dbReference type="Gene3D" id="1.20.120.580">
    <property type="entry name" value="bsu32300-like"/>
    <property type="match status" value="1"/>
</dbReference>
<evidence type="ECO:0000256" key="6">
    <source>
        <dbReference type="ARBA" id="ARBA00024207"/>
    </source>
</evidence>
<evidence type="ECO:0000313" key="8">
    <source>
        <dbReference type="Proteomes" id="UP000317763"/>
    </source>
</evidence>
<dbReference type="InterPro" id="IPR037038">
    <property type="entry name" value="HepT-like_sf"/>
</dbReference>
<dbReference type="STRING" id="307486.GCA_000807215_00194"/>
<proteinExistence type="inferred from homology"/>
<evidence type="ECO:0008006" key="9">
    <source>
        <dbReference type="Google" id="ProtNLM"/>
    </source>
</evidence>
<name>A0A554X055_9BURK</name>
<organism evidence="7 8">
    <name type="scientific">Tepidimonas taiwanensis</name>
    <dbReference type="NCBI Taxonomy" id="307486"/>
    <lineage>
        <taxon>Bacteria</taxon>
        <taxon>Pseudomonadati</taxon>
        <taxon>Pseudomonadota</taxon>
        <taxon>Betaproteobacteria</taxon>
        <taxon>Burkholderiales</taxon>
        <taxon>Tepidimonas</taxon>
    </lineage>
</organism>
<dbReference type="GO" id="GO:0000166">
    <property type="term" value="F:nucleotide binding"/>
    <property type="evidence" value="ECO:0007669"/>
    <property type="project" value="UniProtKB-KW"/>
</dbReference>
<dbReference type="InterPro" id="IPR008201">
    <property type="entry name" value="HepT-like"/>
</dbReference>
<gene>
    <name evidence="7" type="ORF">Ttaiw_02378</name>
</gene>